<proteinExistence type="predicted"/>
<sequence length="220" mass="24977">MSFNEEKFEMLRHGQNHYIKEATKLYTEGGQEISIQPHVKCLGVHISEDCSFHHHIAETVRKAIGMAGWVLRTFTTRETLTMLTLWKTLIQPLLDYCSQLCSPHKRVDIQPYITARTGRKCLRQSLPTRAPERIKTLLASSLIHDGPKTFNTLPKEVRSITGCPVGKFKSGVEKFLWTVPDEAPVLGYTARCRTSNTIPDQVDLRDWDARIGSSSGPPWM</sequence>
<reference evidence="1" key="1">
    <citation type="submission" date="2020-07" db="EMBL/GenBank/DDBJ databases">
        <title>The High-quality genome of the commercially important snow crab, Chionoecetes opilio.</title>
        <authorList>
            <person name="Jeong J.-H."/>
            <person name="Ryu S."/>
        </authorList>
    </citation>
    <scope>NUCLEOTIDE SEQUENCE</scope>
    <source>
        <strain evidence="1">MADBK_172401_WGS</strain>
        <tissue evidence="1">Digestive gland</tissue>
    </source>
</reference>
<organism evidence="1 2">
    <name type="scientific">Chionoecetes opilio</name>
    <name type="common">Atlantic snow crab</name>
    <name type="synonym">Cancer opilio</name>
    <dbReference type="NCBI Taxonomy" id="41210"/>
    <lineage>
        <taxon>Eukaryota</taxon>
        <taxon>Metazoa</taxon>
        <taxon>Ecdysozoa</taxon>
        <taxon>Arthropoda</taxon>
        <taxon>Crustacea</taxon>
        <taxon>Multicrustacea</taxon>
        <taxon>Malacostraca</taxon>
        <taxon>Eumalacostraca</taxon>
        <taxon>Eucarida</taxon>
        <taxon>Decapoda</taxon>
        <taxon>Pleocyemata</taxon>
        <taxon>Brachyura</taxon>
        <taxon>Eubrachyura</taxon>
        <taxon>Majoidea</taxon>
        <taxon>Majidae</taxon>
        <taxon>Chionoecetes</taxon>
    </lineage>
</organism>
<evidence type="ECO:0000313" key="1">
    <source>
        <dbReference type="EMBL" id="KAG0722155.1"/>
    </source>
</evidence>
<evidence type="ECO:0000313" key="2">
    <source>
        <dbReference type="Proteomes" id="UP000770661"/>
    </source>
</evidence>
<name>A0A8J4Y6P7_CHIOP</name>
<dbReference type="Proteomes" id="UP000770661">
    <property type="component" value="Unassembled WGS sequence"/>
</dbReference>
<gene>
    <name evidence="1" type="ORF">GWK47_045036</name>
</gene>
<protein>
    <submittedName>
        <fullName evidence="1">Uncharacterized protein</fullName>
    </submittedName>
</protein>
<keyword evidence="2" id="KW-1185">Reference proteome</keyword>
<dbReference type="OrthoDB" id="6379840at2759"/>
<accession>A0A8J4Y6P7</accession>
<dbReference type="AlphaFoldDB" id="A0A8J4Y6P7"/>
<comment type="caution">
    <text evidence="1">The sequence shown here is derived from an EMBL/GenBank/DDBJ whole genome shotgun (WGS) entry which is preliminary data.</text>
</comment>
<dbReference type="EMBL" id="JACEEZ010009965">
    <property type="protein sequence ID" value="KAG0722155.1"/>
    <property type="molecule type" value="Genomic_DNA"/>
</dbReference>